<dbReference type="PANTHER" id="PTHR43306:SF1">
    <property type="entry name" value="7,8-DIHYDRO-6-HYDROXYMETHYLPTERIN DIMETHYLTRANSFERASE"/>
    <property type="match status" value="1"/>
</dbReference>
<dbReference type="SMART" id="SM00729">
    <property type="entry name" value="Elp3"/>
    <property type="match status" value="1"/>
</dbReference>
<dbReference type="PANTHER" id="PTHR43306">
    <property type="entry name" value="7,8-DIHYDRO-6-HYDROXYMETHYLPTERIN DIMETHYLTRANSFERASE"/>
    <property type="match status" value="1"/>
</dbReference>
<dbReference type="Pfam" id="PF04055">
    <property type="entry name" value="Radical_SAM"/>
    <property type="match status" value="1"/>
</dbReference>
<proteinExistence type="predicted"/>
<sequence>MSSTMISDTRSVCPECLKRIPARRIVEEDRVYMVKRCPEHGEYRALLWRGNPGWESWVRPTLPSQPLACFTEVAEGCPYDCGLCADHWKQTCAALLEVTQRCNLNCRFCFADAGGSARDPSLEVLTRWFRKVMEASGPTNIQLSGGEPTLRDDLPEIVALGKSEGFDFIQVNSNGLRLAAEKDYVRRLQEAGLDSLFLQFDGVDDTVYSALRGRKLLSTKIKAIENCAELGVGVVLVPTLVPGINTQQIGDMVRFALEYHPGVRGIHFQPVSYFGRIPQEPRDEDRFTLPEVIQAIEEQTQGLIKASDIKPNNGKCSFSSSFVKQSDGSLRSVQTKNCCGEPERAEDLVRKTRSFVARQWGGIEQTAGTCCSGNSWDLQLRQIKSAGFALTGMAFQDAWNLDLERLQNCCIHVLSPEEKMIPFCAYNLTDCQGKSLYRKEL</sequence>
<evidence type="ECO:0000256" key="2">
    <source>
        <dbReference type="ARBA" id="ARBA00022485"/>
    </source>
</evidence>
<dbReference type="SFLD" id="SFLDS00029">
    <property type="entry name" value="Radical_SAM"/>
    <property type="match status" value="1"/>
</dbReference>
<keyword evidence="3" id="KW-0949">S-adenosyl-L-methionine</keyword>
<comment type="cofactor">
    <cofactor evidence="1">
        <name>[4Fe-4S] cluster</name>
        <dbReference type="ChEBI" id="CHEBI:49883"/>
    </cofactor>
</comment>
<dbReference type="GO" id="GO:0051539">
    <property type="term" value="F:4 iron, 4 sulfur cluster binding"/>
    <property type="evidence" value="ECO:0007669"/>
    <property type="project" value="UniProtKB-KW"/>
</dbReference>
<dbReference type="PROSITE" id="PS51918">
    <property type="entry name" value="RADICAL_SAM"/>
    <property type="match status" value="1"/>
</dbReference>
<dbReference type="Pfam" id="PF23545">
    <property type="entry name" value="Zn_ribbon_HMPTM"/>
    <property type="match status" value="1"/>
</dbReference>
<dbReference type="InterPro" id="IPR000385">
    <property type="entry name" value="MoaA_NifB_PqqE_Fe-S-bd_CS"/>
</dbReference>
<dbReference type="NCBIfam" id="NF045646">
    <property type="entry name" value="rSAM_Se_TrsS"/>
    <property type="match status" value="1"/>
</dbReference>
<evidence type="ECO:0000256" key="6">
    <source>
        <dbReference type="ARBA" id="ARBA00023014"/>
    </source>
</evidence>
<dbReference type="InterPro" id="IPR007197">
    <property type="entry name" value="rSAM"/>
</dbReference>
<dbReference type="SUPFAM" id="SSF102114">
    <property type="entry name" value="Radical SAM enzymes"/>
    <property type="match status" value="1"/>
</dbReference>
<evidence type="ECO:0000259" key="7">
    <source>
        <dbReference type="PROSITE" id="PS51918"/>
    </source>
</evidence>
<evidence type="ECO:0000256" key="4">
    <source>
        <dbReference type="ARBA" id="ARBA00022723"/>
    </source>
</evidence>
<evidence type="ECO:0000256" key="1">
    <source>
        <dbReference type="ARBA" id="ARBA00001966"/>
    </source>
</evidence>
<evidence type="ECO:0000256" key="3">
    <source>
        <dbReference type="ARBA" id="ARBA00022691"/>
    </source>
</evidence>
<dbReference type="GO" id="GO:0046872">
    <property type="term" value="F:metal ion binding"/>
    <property type="evidence" value="ECO:0007669"/>
    <property type="project" value="UniProtKB-KW"/>
</dbReference>
<keyword evidence="4" id="KW-0479">Metal-binding</keyword>
<dbReference type="Gene3D" id="3.20.20.70">
    <property type="entry name" value="Aldolase class I"/>
    <property type="match status" value="1"/>
</dbReference>
<dbReference type="InterPro" id="IPR006638">
    <property type="entry name" value="Elp3/MiaA/NifB-like_rSAM"/>
</dbReference>
<keyword evidence="5" id="KW-0408">Iron</keyword>
<dbReference type="AlphaFoldDB" id="A0A098B2G2"/>
<name>A0A098B2G2_DESHA</name>
<dbReference type="GO" id="GO:0003824">
    <property type="term" value="F:catalytic activity"/>
    <property type="evidence" value="ECO:0007669"/>
    <property type="project" value="InterPro"/>
</dbReference>
<reference evidence="8" key="1">
    <citation type="submission" date="2014-07" db="EMBL/GenBank/DDBJ databases">
        <authorList>
            <person name="Hornung V.Bastian."/>
        </authorList>
    </citation>
    <scope>NUCLEOTIDE SEQUENCE</scope>
    <source>
        <strain evidence="8">PCE-S</strain>
    </source>
</reference>
<dbReference type="InterPro" id="IPR034474">
    <property type="entry name" value="Methyltransferase_Class_D"/>
</dbReference>
<dbReference type="InterPro" id="IPR056488">
    <property type="entry name" value="Zn_ribbon_HMPTM"/>
</dbReference>
<gene>
    <name evidence="8" type="ORF">DPCES_2174</name>
</gene>
<dbReference type="EMBL" id="LK996017">
    <property type="protein sequence ID" value="CDX02061.1"/>
    <property type="molecule type" value="Genomic_DNA"/>
</dbReference>
<keyword evidence="2" id="KW-0004">4Fe-4S</keyword>
<dbReference type="GO" id="GO:0032324">
    <property type="term" value="P:molybdopterin cofactor biosynthetic process"/>
    <property type="evidence" value="ECO:0007669"/>
    <property type="project" value="UniProtKB-ARBA"/>
</dbReference>
<dbReference type="InterPro" id="IPR054698">
    <property type="entry name" value="rSAM_Se_TrsS"/>
</dbReference>
<dbReference type="InterPro" id="IPR058240">
    <property type="entry name" value="rSAM_sf"/>
</dbReference>
<dbReference type="InterPro" id="IPR013785">
    <property type="entry name" value="Aldolase_TIM"/>
</dbReference>
<accession>A0A098B2G2</accession>
<dbReference type="PROSITE" id="PS01305">
    <property type="entry name" value="MOAA_NIFB_PQQE"/>
    <property type="match status" value="1"/>
</dbReference>
<keyword evidence="6" id="KW-0411">Iron-sulfur</keyword>
<dbReference type="SFLD" id="SFLDG01067">
    <property type="entry name" value="SPASM/twitch_domain_containing"/>
    <property type="match status" value="1"/>
</dbReference>
<protein>
    <submittedName>
        <fullName evidence="8">Radical SAM domain protein</fullName>
    </submittedName>
</protein>
<evidence type="ECO:0000313" key="8">
    <source>
        <dbReference type="EMBL" id="CDX02061.1"/>
    </source>
</evidence>
<feature type="domain" description="Radical SAM core" evidence="7">
    <location>
        <begin position="88"/>
        <end position="299"/>
    </location>
</feature>
<evidence type="ECO:0000256" key="5">
    <source>
        <dbReference type="ARBA" id="ARBA00023004"/>
    </source>
</evidence>
<dbReference type="SFLD" id="SFLDG01100">
    <property type="entry name" value="methyltransferase_(Class_D)"/>
    <property type="match status" value="1"/>
</dbReference>
<organism evidence="8">
    <name type="scientific">Desulfitobacterium hafniense</name>
    <name type="common">Desulfitobacterium frappieri</name>
    <dbReference type="NCBI Taxonomy" id="49338"/>
    <lineage>
        <taxon>Bacteria</taxon>
        <taxon>Bacillati</taxon>
        <taxon>Bacillota</taxon>
        <taxon>Clostridia</taxon>
        <taxon>Eubacteriales</taxon>
        <taxon>Desulfitobacteriaceae</taxon>
        <taxon>Desulfitobacterium</taxon>
    </lineage>
</organism>
<dbReference type="CDD" id="cd01335">
    <property type="entry name" value="Radical_SAM"/>
    <property type="match status" value="1"/>
</dbReference>
<dbReference type="PATRIC" id="fig|49338.4.peg.2342"/>